<evidence type="ECO:0000313" key="2">
    <source>
        <dbReference type="Proteomes" id="UP000548304"/>
    </source>
</evidence>
<sequence>MTEALMWEARAAEGKLEELVGWAENALAEMSEHGSCRDATVYRGGQDRVVVLAHFDGAPEELTDPPGELLARPVHQWPFTRISGYEFRPGHAVGGQEPAS</sequence>
<accession>A0A852Z2F0</accession>
<name>A0A852Z2F0_9ACTN</name>
<evidence type="ECO:0000313" key="1">
    <source>
        <dbReference type="EMBL" id="NYH80971.1"/>
    </source>
</evidence>
<dbReference type="EMBL" id="JACBYW010000011">
    <property type="protein sequence ID" value="NYH80971.1"/>
    <property type="molecule type" value="Genomic_DNA"/>
</dbReference>
<reference evidence="1 2" key="1">
    <citation type="submission" date="2020-07" db="EMBL/GenBank/DDBJ databases">
        <title>Genomic Encyclopedia of Type Strains, Phase III (KMG-III): the genomes of soil and plant-associated and newly described type strains.</title>
        <authorList>
            <person name="Whitman W."/>
        </authorList>
    </citation>
    <scope>NUCLEOTIDE SEQUENCE [LARGE SCALE GENOMIC DNA]</scope>
    <source>
        <strain evidence="1 2">CECT 8576</strain>
    </source>
</reference>
<comment type="caution">
    <text evidence="1">The sequence shown here is derived from an EMBL/GenBank/DDBJ whole genome shotgun (WGS) entry which is preliminary data.</text>
</comment>
<proteinExistence type="predicted"/>
<gene>
    <name evidence="1" type="ORF">FHR84_004344</name>
</gene>
<dbReference type="Proteomes" id="UP000548304">
    <property type="component" value="Unassembled WGS sequence"/>
</dbReference>
<organism evidence="1 2">
    <name type="scientific">Actinopolyspora biskrensis</name>
    <dbReference type="NCBI Taxonomy" id="1470178"/>
    <lineage>
        <taxon>Bacteria</taxon>
        <taxon>Bacillati</taxon>
        <taxon>Actinomycetota</taxon>
        <taxon>Actinomycetes</taxon>
        <taxon>Actinopolysporales</taxon>
        <taxon>Actinopolysporaceae</taxon>
        <taxon>Actinopolyspora</taxon>
    </lineage>
</organism>
<keyword evidence="2" id="KW-1185">Reference proteome</keyword>
<dbReference type="AlphaFoldDB" id="A0A852Z2F0"/>
<protein>
    <recommendedName>
        <fullName evidence="3">Antibiotic biosynthesis monooxygenase</fullName>
    </recommendedName>
</protein>
<evidence type="ECO:0008006" key="3">
    <source>
        <dbReference type="Google" id="ProtNLM"/>
    </source>
</evidence>
<dbReference type="RefSeq" id="WP_343075367.1">
    <property type="nucleotide sequence ID" value="NZ_JACBYW010000011.1"/>
</dbReference>